<dbReference type="FunFam" id="3.40.1440.10:FF:000001">
    <property type="entry name" value="UvrABC system protein C"/>
    <property type="match status" value="1"/>
</dbReference>
<evidence type="ECO:0000259" key="6">
    <source>
        <dbReference type="PROSITE" id="PS50151"/>
    </source>
</evidence>
<dbReference type="PANTHER" id="PTHR30562">
    <property type="entry name" value="UVRC/OXIDOREDUCTASE"/>
    <property type="match status" value="1"/>
</dbReference>
<evidence type="ECO:0000259" key="7">
    <source>
        <dbReference type="PROSITE" id="PS50164"/>
    </source>
</evidence>
<keyword evidence="4" id="KW-0267">Excision nuclease</keyword>
<feature type="domain" description="UVR" evidence="6">
    <location>
        <begin position="255"/>
        <end position="290"/>
    </location>
</feature>
<sequence length="501" mass="58408">MPTSLQRQLKKLPDTQGIYLFSDKNGELLYVGKATSLKNRVRSYWVGKKIPKSLLASGQAPRPIEEMLHEVADIKWKETDSALEAIILEAQYIKKFQPKYNVLGKDDKSWNYIVITKDEYPRVETIRQHELNNVRTTKVTKLRNTKIEKKQYDNGTMEQFSHVFGPYPGLNTQATMKLLRRLFQFSTCQPLKKRVGRKDPSSPDRNRVIQDDRKKPCLYRQMGQCLGVCTGEISPVEYKRKVIRPLVTFLRGGKKQLVKTLEREMRMASKAEDFEEAARLRNQIAALRRIHDVALLNKSFFELSGTYPVPRTTYHMREGQKMVRDTWYVERVEGYDISNLGPTGKVGSMVVFVNGEPDKNQYRRFKIRTVEGQSDVDCLEEVIRRRLRHAPQIRNQKSEIRNRNVWPLPDVFLIDGGKPQVNRVKNVLNEQGIMIPVVGIAKGPERKRNDFVFANHTNKKEDDTNREFIRWVAANKALLIRVRDEAHRFAVGYQRRLRMVY</sequence>
<dbReference type="Pfam" id="PF02151">
    <property type="entry name" value="UVR"/>
    <property type="match status" value="1"/>
</dbReference>
<dbReference type="STRING" id="1798683.A3C90_04105"/>
<evidence type="ECO:0000256" key="1">
    <source>
        <dbReference type="ARBA" id="ARBA00022490"/>
    </source>
</evidence>
<gene>
    <name evidence="9" type="ORF">A3C90_04105</name>
</gene>
<dbReference type="Gene3D" id="3.30.420.340">
    <property type="entry name" value="UvrC, RNAse H endonuclease domain"/>
    <property type="match status" value="1"/>
</dbReference>
<feature type="domain" description="GIY-YIG" evidence="7">
    <location>
        <begin position="14"/>
        <end position="102"/>
    </location>
</feature>
<dbReference type="Gene3D" id="3.40.1440.10">
    <property type="entry name" value="GIY-YIG endonuclease"/>
    <property type="match status" value="1"/>
</dbReference>
<dbReference type="EMBL" id="MFQE01000042">
    <property type="protein sequence ID" value="OGH70679.1"/>
    <property type="molecule type" value="Genomic_DNA"/>
</dbReference>
<dbReference type="PROSITE" id="PS50151">
    <property type="entry name" value="UVR"/>
    <property type="match status" value="1"/>
</dbReference>
<organism evidence="9 10">
    <name type="scientific">Candidatus Magasanikbacteria bacterium RIFCSPHIGHO2_02_FULL_51_14</name>
    <dbReference type="NCBI Taxonomy" id="1798683"/>
    <lineage>
        <taxon>Bacteria</taxon>
        <taxon>Candidatus Magasanikiibacteriota</taxon>
    </lineage>
</organism>
<dbReference type="InterPro" id="IPR035901">
    <property type="entry name" value="GIY-YIG_endonuc_sf"/>
</dbReference>
<dbReference type="SMART" id="SM00465">
    <property type="entry name" value="GIYc"/>
    <property type="match status" value="1"/>
</dbReference>
<dbReference type="InterPro" id="IPR001943">
    <property type="entry name" value="UVR_dom"/>
</dbReference>
<dbReference type="InterPro" id="IPR047296">
    <property type="entry name" value="GIY-YIG_UvrC_Cho"/>
</dbReference>
<evidence type="ECO:0000259" key="8">
    <source>
        <dbReference type="PROSITE" id="PS50165"/>
    </source>
</evidence>
<evidence type="ECO:0000256" key="5">
    <source>
        <dbReference type="ARBA" id="ARBA00023204"/>
    </source>
</evidence>
<dbReference type="PANTHER" id="PTHR30562:SF1">
    <property type="entry name" value="UVRABC SYSTEM PROTEIN C"/>
    <property type="match status" value="1"/>
</dbReference>
<evidence type="ECO:0000313" key="10">
    <source>
        <dbReference type="Proteomes" id="UP000177457"/>
    </source>
</evidence>
<evidence type="ECO:0000313" key="9">
    <source>
        <dbReference type="EMBL" id="OGH70679.1"/>
    </source>
</evidence>
<dbReference type="Proteomes" id="UP000177457">
    <property type="component" value="Unassembled WGS sequence"/>
</dbReference>
<keyword evidence="3" id="KW-0228">DNA excision</keyword>
<dbReference type="GO" id="GO:0006289">
    <property type="term" value="P:nucleotide-excision repair"/>
    <property type="evidence" value="ECO:0007669"/>
    <property type="project" value="InterPro"/>
</dbReference>
<dbReference type="InterPro" id="IPR036876">
    <property type="entry name" value="UVR_dom_sf"/>
</dbReference>
<dbReference type="Pfam" id="PF08459">
    <property type="entry name" value="UvrC_RNaseH_dom"/>
    <property type="match status" value="1"/>
</dbReference>
<dbReference type="PROSITE" id="PS50164">
    <property type="entry name" value="GIY_YIG"/>
    <property type="match status" value="1"/>
</dbReference>
<dbReference type="GO" id="GO:0009381">
    <property type="term" value="F:excinuclease ABC activity"/>
    <property type="evidence" value="ECO:0007669"/>
    <property type="project" value="InterPro"/>
</dbReference>
<dbReference type="CDD" id="cd10434">
    <property type="entry name" value="GIY-YIG_UvrC_Cho"/>
    <property type="match status" value="1"/>
</dbReference>
<dbReference type="InterPro" id="IPR050066">
    <property type="entry name" value="UvrABC_protein_C"/>
</dbReference>
<dbReference type="PROSITE" id="PS50165">
    <property type="entry name" value="UVRC"/>
    <property type="match status" value="1"/>
</dbReference>
<dbReference type="SUPFAM" id="SSF46600">
    <property type="entry name" value="C-terminal UvrC-binding domain of UvrB"/>
    <property type="match status" value="1"/>
</dbReference>
<dbReference type="InterPro" id="IPR001162">
    <property type="entry name" value="UvrC_RNase_H_dom"/>
</dbReference>
<accession>A0A1F6MGD3</accession>
<dbReference type="InterPro" id="IPR038476">
    <property type="entry name" value="UvrC_RNase_H_dom_sf"/>
</dbReference>
<dbReference type="Gene3D" id="4.10.860.10">
    <property type="entry name" value="UVR domain"/>
    <property type="match status" value="1"/>
</dbReference>
<dbReference type="Pfam" id="PF01541">
    <property type="entry name" value="GIY-YIG"/>
    <property type="match status" value="1"/>
</dbReference>
<evidence type="ECO:0008006" key="11">
    <source>
        <dbReference type="Google" id="ProtNLM"/>
    </source>
</evidence>
<evidence type="ECO:0000256" key="2">
    <source>
        <dbReference type="ARBA" id="ARBA00022763"/>
    </source>
</evidence>
<name>A0A1F6MGD3_9BACT</name>
<protein>
    <recommendedName>
        <fullName evidence="11">Excinuclease ABC subunit C</fullName>
    </recommendedName>
</protein>
<evidence type="ECO:0000256" key="4">
    <source>
        <dbReference type="ARBA" id="ARBA00022881"/>
    </source>
</evidence>
<dbReference type="AlphaFoldDB" id="A0A1F6MGD3"/>
<keyword evidence="2" id="KW-0227">DNA damage</keyword>
<dbReference type="SUPFAM" id="SSF82771">
    <property type="entry name" value="GIY-YIG endonuclease"/>
    <property type="match status" value="1"/>
</dbReference>
<keyword evidence="5" id="KW-0234">DNA repair</keyword>
<feature type="domain" description="UvrC family homology region profile" evidence="8">
    <location>
        <begin position="311"/>
        <end position="428"/>
    </location>
</feature>
<dbReference type="InterPro" id="IPR000305">
    <property type="entry name" value="GIY-YIG_endonuc"/>
</dbReference>
<reference evidence="9 10" key="1">
    <citation type="journal article" date="2016" name="Nat. Commun.">
        <title>Thousands of microbial genomes shed light on interconnected biogeochemical processes in an aquifer system.</title>
        <authorList>
            <person name="Anantharaman K."/>
            <person name="Brown C.T."/>
            <person name="Hug L.A."/>
            <person name="Sharon I."/>
            <person name="Castelle C.J."/>
            <person name="Probst A.J."/>
            <person name="Thomas B.C."/>
            <person name="Singh A."/>
            <person name="Wilkins M.J."/>
            <person name="Karaoz U."/>
            <person name="Brodie E.L."/>
            <person name="Williams K.H."/>
            <person name="Hubbard S.S."/>
            <person name="Banfield J.F."/>
        </authorList>
    </citation>
    <scope>NUCLEOTIDE SEQUENCE [LARGE SCALE GENOMIC DNA]</scope>
</reference>
<keyword evidence="1" id="KW-0963">Cytoplasm</keyword>
<proteinExistence type="predicted"/>
<dbReference type="GO" id="GO:0009380">
    <property type="term" value="C:excinuclease repair complex"/>
    <property type="evidence" value="ECO:0007669"/>
    <property type="project" value="TreeGrafter"/>
</dbReference>
<comment type="caution">
    <text evidence="9">The sequence shown here is derived from an EMBL/GenBank/DDBJ whole genome shotgun (WGS) entry which is preliminary data.</text>
</comment>
<evidence type="ECO:0000256" key="3">
    <source>
        <dbReference type="ARBA" id="ARBA00022769"/>
    </source>
</evidence>